<dbReference type="GO" id="GO:0080156">
    <property type="term" value="P:mitochondrial mRNA modification"/>
    <property type="evidence" value="ECO:0007669"/>
    <property type="project" value="TreeGrafter"/>
</dbReference>
<dbReference type="InterPro" id="IPR012677">
    <property type="entry name" value="Nucleotide-bd_a/b_plait_sf"/>
</dbReference>
<dbReference type="Gene3D" id="3.30.70.80">
    <property type="entry name" value="Peptidase S8 propeptide/proteinase inhibitor I9"/>
    <property type="match status" value="1"/>
</dbReference>
<proteinExistence type="predicted"/>
<dbReference type="GO" id="GO:0003723">
    <property type="term" value="F:RNA binding"/>
    <property type="evidence" value="ECO:0007669"/>
    <property type="project" value="UniProtKB-UniRule"/>
</dbReference>
<evidence type="ECO:0000313" key="4">
    <source>
        <dbReference type="EMBL" id="KAF6165909.1"/>
    </source>
</evidence>
<dbReference type="InterPro" id="IPR035979">
    <property type="entry name" value="RBD_domain_sf"/>
</dbReference>
<dbReference type="PROSITE" id="PS50102">
    <property type="entry name" value="RRM"/>
    <property type="match status" value="1"/>
</dbReference>
<keyword evidence="2" id="KW-0694">RNA-binding</keyword>
<dbReference type="Gene3D" id="3.30.70.330">
    <property type="match status" value="1"/>
</dbReference>
<evidence type="ECO:0000313" key="5">
    <source>
        <dbReference type="Proteomes" id="UP000541444"/>
    </source>
</evidence>
<evidence type="ECO:0000259" key="3">
    <source>
        <dbReference type="PROSITE" id="PS50102"/>
    </source>
</evidence>
<dbReference type="Pfam" id="PF21864">
    <property type="entry name" value="MORF_dom"/>
    <property type="match status" value="2"/>
</dbReference>
<evidence type="ECO:0000256" key="2">
    <source>
        <dbReference type="PROSITE-ProRule" id="PRU00176"/>
    </source>
</evidence>
<name>A0A7J7NF96_9MAGN</name>
<dbReference type="GO" id="GO:0016554">
    <property type="term" value="P:cytidine to uridine editing"/>
    <property type="evidence" value="ECO:0007669"/>
    <property type="project" value="InterPro"/>
</dbReference>
<comment type="caution">
    <text evidence="4">The sequence shown here is derived from an EMBL/GenBank/DDBJ whole genome shotgun (WGS) entry which is preliminary data.</text>
</comment>
<feature type="domain" description="RRM" evidence="3">
    <location>
        <begin position="326"/>
        <end position="398"/>
    </location>
</feature>
<dbReference type="OrthoDB" id="4207594at2759"/>
<sequence length="413" mass="46618">MEFNSLFSTTTTTQNPNFISPIKTLIQHQLSVCFSIKINLNSSKFQNVLKISSIWNPNFPKFKPSSSAVYATTSETLEPITTSKSSSNGDQEYWLVVMDKPLEGGVESSDYRLFCQNSCEDFGGGYNEKEAQMCIYDESWEAHFGFCCHIDEDTSTMLVRLPEVLSVRPDIGSESADKDYSVTNLQFGRLSSIYSETFRLFPEASSKYWLVQMDKPSIQIVTKAQMVDHYAQILAKVLAKQVLEKDAQICIYDMSWQNYFGFCCELGEECARELASVPGVLSVQLDENFASENKVYGGILPFSIFVMQGSCLILQIKLKTFNIKTKWLFVTGLSFYTSEKTLCAAFKGFGELVEEYLKGPRAMHFWSTLPEEVAGVALKEMNDKIINGWMIVVDVAKTNPPKYNKDSLKKPTV</sequence>
<organism evidence="4 5">
    <name type="scientific">Kingdonia uniflora</name>
    <dbReference type="NCBI Taxonomy" id="39325"/>
    <lineage>
        <taxon>Eukaryota</taxon>
        <taxon>Viridiplantae</taxon>
        <taxon>Streptophyta</taxon>
        <taxon>Embryophyta</taxon>
        <taxon>Tracheophyta</taxon>
        <taxon>Spermatophyta</taxon>
        <taxon>Magnoliopsida</taxon>
        <taxon>Ranunculales</taxon>
        <taxon>Circaeasteraceae</taxon>
        <taxon>Kingdonia</taxon>
    </lineage>
</organism>
<dbReference type="InterPro" id="IPR039206">
    <property type="entry name" value="MORF/ORRM1/DAG-like"/>
</dbReference>
<dbReference type="SUPFAM" id="SSF54928">
    <property type="entry name" value="RNA-binding domain, RBD"/>
    <property type="match status" value="1"/>
</dbReference>
<dbReference type="Proteomes" id="UP000541444">
    <property type="component" value="Unassembled WGS sequence"/>
</dbReference>
<gene>
    <name evidence="4" type="ORF">GIB67_012806</name>
</gene>
<dbReference type="EMBL" id="JACGCM010000816">
    <property type="protein sequence ID" value="KAF6165909.1"/>
    <property type="molecule type" value="Genomic_DNA"/>
</dbReference>
<dbReference type="InterPro" id="IPR054059">
    <property type="entry name" value="MORF/ORRM1/DAG-like_MORF"/>
</dbReference>
<accession>A0A7J7NF96</accession>
<evidence type="ECO:0000256" key="1">
    <source>
        <dbReference type="ARBA" id="ARBA00022946"/>
    </source>
</evidence>
<dbReference type="GO" id="GO:0005739">
    <property type="term" value="C:mitochondrion"/>
    <property type="evidence" value="ECO:0007669"/>
    <property type="project" value="TreeGrafter"/>
</dbReference>
<reference evidence="4 5" key="1">
    <citation type="journal article" date="2020" name="IScience">
        <title>Genome Sequencing of the Endangered Kingdonia uniflora (Circaeasteraceae, Ranunculales) Reveals Potential Mechanisms of Evolutionary Specialization.</title>
        <authorList>
            <person name="Sun Y."/>
            <person name="Deng T."/>
            <person name="Zhang A."/>
            <person name="Moore M.J."/>
            <person name="Landis J.B."/>
            <person name="Lin N."/>
            <person name="Zhang H."/>
            <person name="Zhang X."/>
            <person name="Huang J."/>
            <person name="Zhang X."/>
            <person name="Sun H."/>
            <person name="Wang H."/>
        </authorList>
    </citation>
    <scope>NUCLEOTIDE SEQUENCE [LARGE SCALE GENOMIC DNA]</scope>
    <source>
        <strain evidence="4">TB1705</strain>
        <tissue evidence="4">Leaf</tissue>
    </source>
</reference>
<dbReference type="PANTHER" id="PTHR31346:SF11">
    <property type="entry name" value="ORGANELLE RRM DOMAIN-CONTAINING PROTEIN 1, CHLOROPLASTIC"/>
    <property type="match status" value="1"/>
</dbReference>
<keyword evidence="5" id="KW-1185">Reference proteome</keyword>
<dbReference type="PANTHER" id="PTHR31346">
    <property type="entry name" value="MULTIPLE ORGANELLAR RNA EDITING FACTOR 2, CHLOROPLASTIC-RELATED-RELATED"/>
    <property type="match status" value="1"/>
</dbReference>
<dbReference type="InterPro" id="IPR000504">
    <property type="entry name" value="RRM_dom"/>
</dbReference>
<keyword evidence="1" id="KW-0809">Transit peptide</keyword>
<protein>
    <recommendedName>
        <fullName evidence="3">RRM domain-containing protein</fullName>
    </recommendedName>
</protein>
<dbReference type="InterPro" id="IPR037045">
    <property type="entry name" value="S8pro/Inhibitor_I9_sf"/>
</dbReference>
<dbReference type="AlphaFoldDB" id="A0A7J7NF96"/>